<feature type="region of interest" description="Disordered" evidence="1">
    <location>
        <begin position="42"/>
        <end position="61"/>
    </location>
</feature>
<evidence type="ECO:0000313" key="2">
    <source>
        <dbReference type="EMBL" id="GMF14693.1"/>
    </source>
</evidence>
<accession>A0A9W6TI66</accession>
<reference evidence="2" key="1">
    <citation type="submission" date="2023-04" db="EMBL/GenBank/DDBJ databases">
        <title>Phytophthora lilii NBRC 32176.</title>
        <authorList>
            <person name="Ichikawa N."/>
            <person name="Sato H."/>
            <person name="Tonouchi N."/>
        </authorList>
    </citation>
    <scope>NUCLEOTIDE SEQUENCE</scope>
    <source>
        <strain evidence="2">NBRC 32176</strain>
    </source>
</reference>
<comment type="caution">
    <text evidence="2">The sequence shown here is derived from an EMBL/GenBank/DDBJ whole genome shotgun (WGS) entry which is preliminary data.</text>
</comment>
<dbReference type="AlphaFoldDB" id="A0A9W6TI66"/>
<protein>
    <submittedName>
        <fullName evidence="2">Unnamed protein product</fullName>
    </submittedName>
</protein>
<evidence type="ECO:0000313" key="3">
    <source>
        <dbReference type="Proteomes" id="UP001165083"/>
    </source>
</evidence>
<evidence type="ECO:0000256" key="1">
    <source>
        <dbReference type="SAM" id="MobiDB-lite"/>
    </source>
</evidence>
<name>A0A9W6TI66_9STRA</name>
<proteinExistence type="predicted"/>
<feature type="compositionally biased region" description="Basic and acidic residues" evidence="1">
    <location>
        <begin position="47"/>
        <end position="57"/>
    </location>
</feature>
<dbReference type="Proteomes" id="UP001165083">
    <property type="component" value="Unassembled WGS sequence"/>
</dbReference>
<organism evidence="2 3">
    <name type="scientific">Phytophthora lilii</name>
    <dbReference type="NCBI Taxonomy" id="2077276"/>
    <lineage>
        <taxon>Eukaryota</taxon>
        <taxon>Sar</taxon>
        <taxon>Stramenopiles</taxon>
        <taxon>Oomycota</taxon>
        <taxon>Peronosporomycetes</taxon>
        <taxon>Peronosporales</taxon>
        <taxon>Peronosporaceae</taxon>
        <taxon>Phytophthora</taxon>
    </lineage>
</organism>
<keyword evidence="3" id="KW-1185">Reference proteome</keyword>
<dbReference type="EMBL" id="BSXW01000204">
    <property type="protein sequence ID" value="GMF14693.1"/>
    <property type="molecule type" value="Genomic_DNA"/>
</dbReference>
<sequence>MLSCPADVFPLMASMQTAALTNLEACGQHVIAVCDSVTLKSSSTKGCSERSLKEQHSSSHTSRATLISGAILVARTPLEEGRHATLANEILRRGPRRPIMAGNSAPVVRRTRLGCGDAPQVSGTWWGDWDDIWGFVGSLRNEPSARQCHQGSVAGASMVARQPVIS</sequence>
<gene>
    <name evidence="2" type="ORF">Plil01_000489000</name>
</gene>